<accession>A0AAD7ULW2</accession>
<comment type="subcellular location">
    <subcellularLocation>
        <location evidence="1">Nucleus</location>
    </subcellularLocation>
</comment>
<dbReference type="Pfam" id="PF05843">
    <property type="entry name" value="Suf"/>
    <property type="match status" value="2"/>
</dbReference>
<dbReference type="InterPro" id="IPR045243">
    <property type="entry name" value="Rna14-like"/>
</dbReference>
<dbReference type="GO" id="GO:0031124">
    <property type="term" value="P:mRNA 3'-end processing"/>
    <property type="evidence" value="ECO:0007669"/>
    <property type="project" value="InterPro"/>
</dbReference>
<dbReference type="Proteomes" id="UP001230188">
    <property type="component" value="Unassembled WGS sequence"/>
</dbReference>
<gene>
    <name evidence="6" type="ORF">CTAYLR_005788</name>
</gene>
<keyword evidence="2" id="KW-0677">Repeat</keyword>
<feature type="region of interest" description="Disordered" evidence="4">
    <location>
        <begin position="457"/>
        <end position="493"/>
    </location>
</feature>
<organism evidence="6 7">
    <name type="scientific">Chrysophaeum taylorii</name>
    <dbReference type="NCBI Taxonomy" id="2483200"/>
    <lineage>
        <taxon>Eukaryota</taxon>
        <taxon>Sar</taxon>
        <taxon>Stramenopiles</taxon>
        <taxon>Ochrophyta</taxon>
        <taxon>Pelagophyceae</taxon>
        <taxon>Pelagomonadales</taxon>
        <taxon>Pelagomonadaceae</taxon>
        <taxon>Chrysophaeum</taxon>
    </lineage>
</organism>
<dbReference type="GO" id="GO:0005634">
    <property type="term" value="C:nucleus"/>
    <property type="evidence" value="ECO:0007669"/>
    <property type="project" value="UniProtKB-SubCell"/>
</dbReference>
<evidence type="ECO:0000256" key="3">
    <source>
        <dbReference type="ARBA" id="ARBA00023242"/>
    </source>
</evidence>
<keyword evidence="3" id="KW-0539">Nucleus</keyword>
<feature type="domain" description="Suppressor of forked" evidence="5">
    <location>
        <begin position="265"/>
        <end position="337"/>
    </location>
</feature>
<dbReference type="SUPFAM" id="SSF48452">
    <property type="entry name" value="TPR-like"/>
    <property type="match status" value="1"/>
</dbReference>
<dbReference type="Gene3D" id="1.25.40.1040">
    <property type="match status" value="2"/>
</dbReference>
<feature type="region of interest" description="Disordered" evidence="4">
    <location>
        <begin position="526"/>
        <end position="574"/>
    </location>
</feature>
<evidence type="ECO:0000256" key="2">
    <source>
        <dbReference type="ARBA" id="ARBA00022737"/>
    </source>
</evidence>
<feature type="domain" description="Suppressor of forked" evidence="5">
    <location>
        <begin position="45"/>
        <end position="127"/>
    </location>
</feature>
<dbReference type="PANTHER" id="PTHR19980:SF0">
    <property type="entry name" value="CLEAVAGE STIMULATION FACTOR SUBUNIT 3"/>
    <property type="match status" value="1"/>
</dbReference>
<evidence type="ECO:0000259" key="5">
    <source>
        <dbReference type="Pfam" id="PF05843"/>
    </source>
</evidence>
<name>A0AAD7ULW2_9STRA</name>
<dbReference type="PANTHER" id="PTHR19980">
    <property type="entry name" value="RNA CLEAVAGE STIMULATION FACTOR"/>
    <property type="match status" value="1"/>
</dbReference>
<protein>
    <recommendedName>
        <fullName evidence="5">Suppressor of forked domain-containing protein</fullName>
    </recommendedName>
</protein>
<sequence>MAYYEAALSELEGCVSSVVDGVDLGGRCARVVRTVASRLRDGEWEESSQRTQVGEAFEVCVDAAGATPWSLALWRAYQSFVESWPLSFDDEVAAARSKRLRRVLERAVVLPIDGVSELWADFAVFEGAEELYAAHEAAAAAVGPRAAAWREGNAVDFEVASGAAPRLVASAYRFQLSRGGDPSPAAWHEFAVWAGRAGPPFSLGAPAPCGPAAAAEIYALALDFYPDNLFLANALAHKLETLGLDPVPVISKSQNPAAPGLLEIFERRRGGKEAARKVFESSRSKPSVVYVAHALVECLANGEASAAALALDKGLLEGFVDDPAYIITYACLLEFYCDDALRADLLLDGVLDEKKPPEGGIRPHDDPPLFDALACVVERSHHPLGPILARMAGKTPAPATDQESFFWHTVSAVTDFTSLDWTWWPDRMPETRFPVALDGTPLRPSLVSELLAYDPVSADETKQKRQNAIPPPTPLGGEEPPPPLRTGPKPLPQALASFCDKLPNIKGLHLPGQRDRIEFVLEALSRAPLDPITANPQPSDASGRHDHLSKPPSDIFRRRRRAQLKNNTTSQLGS</sequence>
<evidence type="ECO:0000256" key="1">
    <source>
        <dbReference type="ARBA" id="ARBA00004123"/>
    </source>
</evidence>
<dbReference type="InterPro" id="IPR008847">
    <property type="entry name" value="Suf"/>
</dbReference>
<feature type="compositionally biased region" description="Polar residues" evidence="4">
    <location>
        <begin position="564"/>
        <end position="574"/>
    </location>
</feature>
<evidence type="ECO:0000313" key="7">
    <source>
        <dbReference type="Proteomes" id="UP001230188"/>
    </source>
</evidence>
<dbReference type="InterPro" id="IPR011990">
    <property type="entry name" value="TPR-like_helical_dom_sf"/>
</dbReference>
<dbReference type="GO" id="GO:0003729">
    <property type="term" value="F:mRNA binding"/>
    <property type="evidence" value="ECO:0007669"/>
    <property type="project" value="TreeGrafter"/>
</dbReference>
<comment type="caution">
    <text evidence="6">The sequence shown here is derived from an EMBL/GenBank/DDBJ whole genome shotgun (WGS) entry which is preliminary data.</text>
</comment>
<dbReference type="AlphaFoldDB" id="A0AAD7ULW2"/>
<dbReference type="EMBL" id="JAQMWT010000060">
    <property type="protein sequence ID" value="KAJ8611871.1"/>
    <property type="molecule type" value="Genomic_DNA"/>
</dbReference>
<evidence type="ECO:0000256" key="4">
    <source>
        <dbReference type="SAM" id="MobiDB-lite"/>
    </source>
</evidence>
<keyword evidence="7" id="KW-1185">Reference proteome</keyword>
<reference evidence="6" key="1">
    <citation type="submission" date="2023-01" db="EMBL/GenBank/DDBJ databases">
        <title>Metagenome sequencing of chrysophaentin producing Chrysophaeum taylorii.</title>
        <authorList>
            <person name="Davison J."/>
            <person name="Bewley C."/>
        </authorList>
    </citation>
    <scope>NUCLEOTIDE SEQUENCE</scope>
    <source>
        <strain evidence="6">NIES-1699</strain>
    </source>
</reference>
<proteinExistence type="predicted"/>
<evidence type="ECO:0000313" key="6">
    <source>
        <dbReference type="EMBL" id="KAJ8611871.1"/>
    </source>
</evidence>
<feature type="compositionally biased region" description="Pro residues" evidence="4">
    <location>
        <begin position="469"/>
        <end position="491"/>
    </location>
</feature>